<keyword evidence="1" id="KW-0812">Transmembrane</keyword>
<keyword evidence="1" id="KW-0472">Membrane</keyword>
<keyword evidence="3" id="KW-1185">Reference proteome</keyword>
<name>A0AAV7IF00_COTGL</name>
<gene>
    <name evidence="2" type="ORF">KQX54_011840</name>
</gene>
<dbReference type="Proteomes" id="UP000826195">
    <property type="component" value="Unassembled WGS sequence"/>
</dbReference>
<accession>A0AAV7IF00</accession>
<protein>
    <submittedName>
        <fullName evidence="2">Uncharacterized protein</fullName>
    </submittedName>
</protein>
<comment type="caution">
    <text evidence="2">The sequence shown here is derived from an EMBL/GenBank/DDBJ whole genome shotgun (WGS) entry which is preliminary data.</text>
</comment>
<dbReference type="AlphaFoldDB" id="A0AAV7IF00"/>
<keyword evidence="1" id="KW-1133">Transmembrane helix</keyword>
<evidence type="ECO:0000256" key="1">
    <source>
        <dbReference type="SAM" id="Phobius"/>
    </source>
</evidence>
<reference evidence="2 3" key="1">
    <citation type="journal article" date="2021" name="J. Hered.">
        <title>A chromosome-level genome assembly of the parasitoid wasp, Cotesia glomerata (Hymenoptera: Braconidae).</title>
        <authorList>
            <person name="Pinto B.J."/>
            <person name="Weis J.J."/>
            <person name="Gamble T."/>
            <person name="Ode P.J."/>
            <person name="Paul R."/>
            <person name="Zaspel J.M."/>
        </authorList>
    </citation>
    <scope>NUCLEOTIDE SEQUENCE [LARGE SCALE GENOMIC DNA]</scope>
    <source>
        <strain evidence="2">CgM1</strain>
    </source>
</reference>
<evidence type="ECO:0000313" key="3">
    <source>
        <dbReference type="Proteomes" id="UP000826195"/>
    </source>
</evidence>
<sequence length="128" mass="14331">MEIASFKLTITLDVWVLHLRKILGASQVVLGLAYTRQAASTSWIKHWMWGLASEAVVPHPFNYLAVSERAIFIAMPDFPAIGTIFFAKCIILTILVCVTDLFAFDASPRSVREVSSFHCLSLNIPYSR</sequence>
<proteinExistence type="predicted"/>
<feature type="transmembrane region" description="Helical" evidence="1">
    <location>
        <begin position="84"/>
        <end position="104"/>
    </location>
</feature>
<organism evidence="2 3">
    <name type="scientific">Cotesia glomerata</name>
    <name type="common">Lepidopteran parasitic wasp</name>
    <name type="synonym">Apanteles glomeratus</name>
    <dbReference type="NCBI Taxonomy" id="32391"/>
    <lineage>
        <taxon>Eukaryota</taxon>
        <taxon>Metazoa</taxon>
        <taxon>Ecdysozoa</taxon>
        <taxon>Arthropoda</taxon>
        <taxon>Hexapoda</taxon>
        <taxon>Insecta</taxon>
        <taxon>Pterygota</taxon>
        <taxon>Neoptera</taxon>
        <taxon>Endopterygota</taxon>
        <taxon>Hymenoptera</taxon>
        <taxon>Apocrita</taxon>
        <taxon>Ichneumonoidea</taxon>
        <taxon>Braconidae</taxon>
        <taxon>Microgastrinae</taxon>
        <taxon>Cotesia</taxon>
    </lineage>
</organism>
<dbReference type="EMBL" id="JAHXZJ010001864">
    <property type="protein sequence ID" value="KAH0549657.1"/>
    <property type="molecule type" value="Genomic_DNA"/>
</dbReference>
<evidence type="ECO:0000313" key="2">
    <source>
        <dbReference type="EMBL" id="KAH0549657.1"/>
    </source>
</evidence>